<reference evidence="3 4" key="1">
    <citation type="submission" date="2024-06" db="EMBL/GenBank/DDBJ databases">
        <title>Flavobacterium spp. isolated from glacier.</title>
        <authorList>
            <person name="Han D."/>
        </authorList>
    </citation>
    <scope>NUCLEOTIDE SEQUENCE [LARGE SCALE GENOMIC DNA]</scope>
    <source>
        <strain evidence="3 4">ZS1P70</strain>
    </source>
</reference>
<dbReference type="InterPro" id="IPR011010">
    <property type="entry name" value="DNA_brk_join_enz"/>
</dbReference>
<evidence type="ECO:0000259" key="2">
    <source>
        <dbReference type="Pfam" id="PF13102"/>
    </source>
</evidence>
<keyword evidence="4" id="KW-1185">Reference proteome</keyword>
<sequence>MKQATHYFNLEAKKTKSGEQLILFNLSYGFKTYNSKSNNFKYEPLRISTKWNINKEYWIDKPTYRANQSFVRKYGKDLNNVLDKIERISYEQLSFFRNTFEKDPTNEELKKLVFEKLGRIPKIGGDVTITDYIEAQVNERTTVNITSTKRWSVATGKQYTNLKNHIKNYETKKDVVLTFGELTGDIFMDFFKVINEINKKETGEFYAHNTISKENKHFRAILNCAVEDEIEIGFNHKKQEYLIRKRNIENELFLTQTQLSTIIKTDVSHSREFTHAKNYLILSSFTGLRIGDMTCLHELEPEVQTHNLKQYHCFTTRIRKSQENKDELITTIPLLKPVKDLLKLNNNKFPKFPSQTNIRKDITKLLKHLKFENIIEIKKYYYTIDNVVISKEKLCDIFSPHDCRSTFISNLKDLGIHDEEIEPITHPKHKYTSIIQVYDKTTMLSKAVNLITMLNSKKSPLFKY</sequence>
<dbReference type="Proteomes" id="UP001600107">
    <property type="component" value="Unassembled WGS sequence"/>
</dbReference>
<evidence type="ECO:0000256" key="1">
    <source>
        <dbReference type="ARBA" id="ARBA00023172"/>
    </source>
</evidence>
<protein>
    <submittedName>
        <fullName evidence="3">Phage integrase SAM-like domain-containing protein</fullName>
    </submittedName>
</protein>
<dbReference type="SUPFAM" id="SSF56349">
    <property type="entry name" value="DNA breaking-rejoining enzymes"/>
    <property type="match status" value="1"/>
</dbReference>
<dbReference type="EMBL" id="JBHZPY010000001">
    <property type="protein sequence ID" value="MFE3869878.1"/>
    <property type="molecule type" value="Genomic_DNA"/>
</dbReference>
<gene>
    <name evidence="3" type="ORF">ACFX5F_01415</name>
</gene>
<evidence type="ECO:0000313" key="3">
    <source>
        <dbReference type="EMBL" id="MFE3869878.1"/>
    </source>
</evidence>
<dbReference type="RefSeq" id="WP_379849197.1">
    <property type="nucleotide sequence ID" value="NZ_JBHZPY010000001.1"/>
</dbReference>
<keyword evidence="1" id="KW-0233">DNA recombination</keyword>
<proteinExistence type="predicted"/>
<dbReference type="Gene3D" id="1.10.443.10">
    <property type="entry name" value="Intergrase catalytic core"/>
    <property type="match status" value="1"/>
</dbReference>
<accession>A0ABW6I0S8</accession>
<dbReference type="InterPro" id="IPR013762">
    <property type="entry name" value="Integrase-like_cat_sf"/>
</dbReference>
<evidence type="ECO:0000313" key="4">
    <source>
        <dbReference type="Proteomes" id="UP001600107"/>
    </source>
</evidence>
<feature type="domain" description="Phage integrase SAM-like" evidence="2">
    <location>
        <begin position="130"/>
        <end position="230"/>
    </location>
</feature>
<name>A0ABW6I0S8_9FLAO</name>
<dbReference type="InterPro" id="IPR025269">
    <property type="entry name" value="SAM-like_dom"/>
</dbReference>
<comment type="caution">
    <text evidence="3">The sequence shown here is derived from an EMBL/GenBank/DDBJ whole genome shotgun (WGS) entry which is preliminary data.</text>
</comment>
<dbReference type="Pfam" id="PF13102">
    <property type="entry name" value="Phage_int_SAM_5"/>
    <property type="match status" value="1"/>
</dbReference>
<organism evidence="3 4">
    <name type="scientific">Flavobacterium zhoui</name>
    <dbReference type="NCBI Taxonomy" id="3230414"/>
    <lineage>
        <taxon>Bacteria</taxon>
        <taxon>Pseudomonadati</taxon>
        <taxon>Bacteroidota</taxon>
        <taxon>Flavobacteriia</taxon>
        <taxon>Flavobacteriales</taxon>
        <taxon>Flavobacteriaceae</taxon>
        <taxon>Flavobacterium</taxon>
    </lineage>
</organism>